<dbReference type="InterPro" id="IPR051692">
    <property type="entry name" value="OMP-like"/>
</dbReference>
<evidence type="ECO:0000313" key="7">
    <source>
        <dbReference type="Proteomes" id="UP000241362"/>
    </source>
</evidence>
<dbReference type="Pfam" id="PF13505">
    <property type="entry name" value="OMP_b-brl"/>
    <property type="match status" value="1"/>
</dbReference>
<comment type="subcellular location">
    <subcellularLocation>
        <location evidence="1">Membrane</location>
    </subcellularLocation>
</comment>
<feature type="domain" description="Outer membrane protein beta-barrel" evidence="5">
    <location>
        <begin position="77"/>
        <end position="256"/>
    </location>
</feature>
<evidence type="ECO:0000313" key="6">
    <source>
        <dbReference type="EMBL" id="PTE12835.1"/>
    </source>
</evidence>
<gene>
    <name evidence="6" type="ORF">C5F44_16510</name>
</gene>
<proteinExistence type="inferred from homology"/>
<keyword evidence="7" id="KW-1185">Reference proteome</keyword>
<reference evidence="6 7" key="1">
    <citation type="submission" date="2018-03" db="EMBL/GenBank/DDBJ databases">
        <title>Rhodobacter blasticus.</title>
        <authorList>
            <person name="Meyer T.E."/>
            <person name="Miller S."/>
            <person name="Lodha T."/>
            <person name="Gandham S."/>
            <person name="Chintalapati S."/>
            <person name="Chintalapati V.R."/>
        </authorList>
    </citation>
    <scope>NUCLEOTIDE SEQUENCE [LARGE SCALE GENOMIC DNA]</scope>
    <source>
        <strain evidence="6 7">DSM 2131</strain>
    </source>
</reference>
<protein>
    <recommendedName>
        <fullName evidence="5">Outer membrane protein beta-barrel domain-containing protein</fullName>
    </recommendedName>
</protein>
<dbReference type="AlphaFoldDB" id="A0A2T4J4N7"/>
<dbReference type="InterPro" id="IPR011250">
    <property type="entry name" value="OMP/PagP_B-barrel"/>
</dbReference>
<dbReference type="SUPFAM" id="SSF56925">
    <property type="entry name" value="OMPA-like"/>
    <property type="match status" value="1"/>
</dbReference>
<accession>A0A2T4J4N7</accession>
<name>A0A2T4J4N7_FUSBL</name>
<dbReference type="PANTHER" id="PTHR34001">
    <property type="entry name" value="BLL7405 PROTEIN"/>
    <property type="match status" value="1"/>
</dbReference>
<dbReference type="EMBL" id="PZKE01000026">
    <property type="protein sequence ID" value="PTE12835.1"/>
    <property type="molecule type" value="Genomic_DNA"/>
</dbReference>
<evidence type="ECO:0000256" key="4">
    <source>
        <dbReference type="ARBA" id="ARBA00038306"/>
    </source>
</evidence>
<dbReference type="PANTHER" id="PTHR34001:SF3">
    <property type="entry name" value="BLL7405 PROTEIN"/>
    <property type="match status" value="1"/>
</dbReference>
<comment type="caution">
    <text evidence="6">The sequence shown here is derived from an EMBL/GenBank/DDBJ whole genome shotgun (WGS) entry which is preliminary data.</text>
</comment>
<evidence type="ECO:0000256" key="2">
    <source>
        <dbReference type="ARBA" id="ARBA00022729"/>
    </source>
</evidence>
<evidence type="ECO:0000256" key="3">
    <source>
        <dbReference type="ARBA" id="ARBA00023136"/>
    </source>
</evidence>
<organism evidence="6 7">
    <name type="scientific">Fuscovulum blasticum DSM 2131</name>
    <dbReference type="NCBI Taxonomy" id="1188250"/>
    <lineage>
        <taxon>Bacteria</taxon>
        <taxon>Pseudomonadati</taxon>
        <taxon>Pseudomonadota</taxon>
        <taxon>Alphaproteobacteria</taxon>
        <taxon>Rhodobacterales</taxon>
        <taxon>Paracoccaceae</taxon>
        <taxon>Pseudogemmobacter</taxon>
    </lineage>
</organism>
<dbReference type="Gene3D" id="2.40.160.20">
    <property type="match status" value="1"/>
</dbReference>
<dbReference type="Proteomes" id="UP000241362">
    <property type="component" value="Unassembled WGS sequence"/>
</dbReference>
<keyword evidence="2" id="KW-0732">Signal</keyword>
<sequence>MDQEIARTLGPVRCRIYTLGQKKTAFLDAVTRLCAYGRTGGADLRYRYFELIISDRVDPESHFAEDGKMLKMLVSGLALAAAMALPAASQDWAGFYAGIQVSSETGSITPSGAPFSYDADNISPALVLGYNWQMANNLVLGGEAIIASGTVSNMPILPYEADAVSQVRVRLGYALYRAMPYVALGVGMTDFGVFGGPSSSERGATVGIGLEFLVSDKVSARMEYSRSDFGGVWDDYAPDAFEYEAEALSLGVMYHF</sequence>
<evidence type="ECO:0000259" key="5">
    <source>
        <dbReference type="Pfam" id="PF13505"/>
    </source>
</evidence>
<keyword evidence="3" id="KW-0472">Membrane</keyword>
<evidence type="ECO:0000256" key="1">
    <source>
        <dbReference type="ARBA" id="ARBA00004370"/>
    </source>
</evidence>
<dbReference type="GO" id="GO:0016020">
    <property type="term" value="C:membrane"/>
    <property type="evidence" value="ECO:0007669"/>
    <property type="project" value="UniProtKB-SubCell"/>
</dbReference>
<comment type="similarity">
    <text evidence="4">Belongs to the Omp25/RopB family.</text>
</comment>
<dbReference type="InterPro" id="IPR027385">
    <property type="entry name" value="Beta-barrel_OMP"/>
</dbReference>